<sequence length="77" mass="9137">MARDMDTVLRQYLRFVKPSYDDFIFPTKKYADLLIPRAAQNEVAVDLIVQHLSENMRRPRRPSISHTPLMQYQELSN</sequence>
<organism evidence="3">
    <name type="scientific">Fonticula alba</name>
    <name type="common">Slime mold</name>
    <dbReference type="NCBI Taxonomy" id="691883"/>
    <lineage>
        <taxon>Eukaryota</taxon>
        <taxon>Rotosphaerida</taxon>
        <taxon>Fonticulaceae</taxon>
        <taxon>Fonticula</taxon>
    </lineage>
</organism>
<dbReference type="InterPro" id="IPR027417">
    <property type="entry name" value="P-loop_NTPase"/>
</dbReference>
<dbReference type="OrthoDB" id="10257085at2759"/>
<dbReference type="Proteomes" id="UP000030693">
    <property type="component" value="Unassembled WGS sequence"/>
</dbReference>
<name>A0A058Z865_FONAL</name>
<evidence type="ECO:0000313" key="3">
    <source>
        <dbReference type="EMBL" id="KCV70316.1"/>
    </source>
</evidence>
<protein>
    <submittedName>
        <fullName evidence="3">Uridine kinase</fullName>
    </submittedName>
</protein>
<dbReference type="InterPro" id="IPR006083">
    <property type="entry name" value="PRK/URK"/>
</dbReference>
<evidence type="ECO:0000259" key="2">
    <source>
        <dbReference type="Pfam" id="PF00485"/>
    </source>
</evidence>
<dbReference type="GO" id="GO:0005524">
    <property type="term" value="F:ATP binding"/>
    <property type="evidence" value="ECO:0007669"/>
    <property type="project" value="InterPro"/>
</dbReference>
<gene>
    <name evidence="3" type="ORF">H696_02645</name>
</gene>
<accession>A0A058Z865</accession>
<evidence type="ECO:0000313" key="4">
    <source>
        <dbReference type="Proteomes" id="UP000030693"/>
    </source>
</evidence>
<dbReference type="RefSeq" id="XP_009494832.1">
    <property type="nucleotide sequence ID" value="XM_009496557.1"/>
</dbReference>
<dbReference type="STRING" id="691883.A0A058Z865"/>
<dbReference type="Gene3D" id="3.40.50.300">
    <property type="entry name" value="P-loop containing nucleotide triphosphate hydrolases"/>
    <property type="match status" value="1"/>
</dbReference>
<keyword evidence="4" id="KW-1185">Reference proteome</keyword>
<evidence type="ECO:0000256" key="1">
    <source>
        <dbReference type="SAM" id="MobiDB-lite"/>
    </source>
</evidence>
<dbReference type="SUPFAM" id="SSF52540">
    <property type="entry name" value="P-loop containing nucleoside triphosphate hydrolases"/>
    <property type="match status" value="1"/>
</dbReference>
<dbReference type="EMBL" id="KB932204">
    <property type="protein sequence ID" value="KCV70316.1"/>
    <property type="molecule type" value="Genomic_DNA"/>
</dbReference>
<keyword evidence="3" id="KW-0808">Transferase</keyword>
<feature type="region of interest" description="Disordered" evidence="1">
    <location>
        <begin position="58"/>
        <end position="77"/>
    </location>
</feature>
<dbReference type="GO" id="GO:0016301">
    <property type="term" value="F:kinase activity"/>
    <property type="evidence" value="ECO:0007669"/>
    <property type="project" value="UniProtKB-KW"/>
</dbReference>
<feature type="compositionally biased region" description="Polar residues" evidence="1">
    <location>
        <begin position="64"/>
        <end position="77"/>
    </location>
</feature>
<dbReference type="AlphaFoldDB" id="A0A058Z865"/>
<keyword evidence="3" id="KW-0418">Kinase</keyword>
<dbReference type="eggNOG" id="KOG4203">
    <property type="taxonomic scope" value="Eukaryota"/>
</dbReference>
<proteinExistence type="predicted"/>
<reference evidence="3" key="1">
    <citation type="submission" date="2013-04" db="EMBL/GenBank/DDBJ databases">
        <title>The Genome Sequence of Fonticula alba ATCC 38817.</title>
        <authorList>
            <consortium name="The Broad Institute Genomics Platform"/>
            <person name="Russ C."/>
            <person name="Cuomo C."/>
            <person name="Burger G."/>
            <person name="Gray M.W."/>
            <person name="Holland P.W.H."/>
            <person name="King N."/>
            <person name="Lang F.B.F."/>
            <person name="Roger A.J."/>
            <person name="Ruiz-Trillo I."/>
            <person name="Brown M."/>
            <person name="Walker B."/>
            <person name="Young S."/>
            <person name="Zeng Q."/>
            <person name="Gargeya S."/>
            <person name="Fitzgerald M."/>
            <person name="Haas B."/>
            <person name="Abouelleil A."/>
            <person name="Allen A.W."/>
            <person name="Alvarado L."/>
            <person name="Arachchi H.M."/>
            <person name="Berlin A.M."/>
            <person name="Chapman S.B."/>
            <person name="Gainer-Dewar J."/>
            <person name="Goldberg J."/>
            <person name="Griggs A."/>
            <person name="Gujja S."/>
            <person name="Hansen M."/>
            <person name="Howarth C."/>
            <person name="Imamovic A."/>
            <person name="Ireland A."/>
            <person name="Larimer J."/>
            <person name="McCowan C."/>
            <person name="Murphy C."/>
            <person name="Pearson M."/>
            <person name="Poon T.W."/>
            <person name="Priest M."/>
            <person name="Roberts A."/>
            <person name="Saif S."/>
            <person name="Shea T."/>
            <person name="Sisk P."/>
            <person name="Sykes S."/>
            <person name="Wortman J."/>
            <person name="Nusbaum C."/>
            <person name="Birren B."/>
        </authorList>
    </citation>
    <scope>NUCLEOTIDE SEQUENCE [LARGE SCALE GENOMIC DNA]</scope>
    <source>
        <strain evidence="3">ATCC 38817</strain>
    </source>
</reference>
<dbReference type="Pfam" id="PF00485">
    <property type="entry name" value="PRK"/>
    <property type="match status" value="1"/>
</dbReference>
<feature type="domain" description="Phosphoribulokinase/uridine kinase" evidence="2">
    <location>
        <begin position="3"/>
        <end position="44"/>
    </location>
</feature>
<dbReference type="GeneID" id="20527370"/>